<name>A0ABX1BGC5_9ACTN</name>
<accession>A0ABX1BGC5</accession>
<dbReference type="Gene3D" id="1.10.150.130">
    <property type="match status" value="1"/>
</dbReference>
<keyword evidence="1 3" id="KW-0238">DNA-binding</keyword>
<sequence>MANGTIYKSCSCRDATTGKKLGKSCLKLRRPGGNGDRWSSSHGRWAYQLELPPQADGQRRNPLRRSGFATLEEAEIELDHARDLLALDEDPHVRRKICELMLAVLKDTKTLPALEEVRRKVRTHQDLNPAVTVAEWMTEFLRRKRKIDATTRRSYEAHIRLYFTPYLGHIRLDRLRVSDIAGMFDAIEEFNDVIIAAHSSGDPEQRAKVRYRRPVAPATMHRIRATLRHALNIAIKQDRLIDFNPAAVVELPDADRPKALVWTDERVAQFTVDLQHRLSLAQRRRGGDLGRAAEVNLYVATPRPSSVMVWTPAHTSVFLAHAASHRLFALYRLIALRGLRRGEGAGLRWKDVDLDAGTAGVHWQITQLGWQTIEGKPKTEASDRVIALDTDTVTVLRRHRRSQAAERLAAGEARVDSAFVFTDELGRPLHPQHVSDQFYRLAYEAGLPPVRLHDLRHGAASLMLAAGVDLKVVQETLGHVSSTFTRDTYTSVYPQVAKAAAESTAALIDTTADNLRHARLITLPGRNAGTTIR</sequence>
<dbReference type="Pfam" id="PF00589">
    <property type="entry name" value="Phage_integrase"/>
    <property type="match status" value="1"/>
</dbReference>
<organism evidence="6 7">
    <name type="scientific">Nonomuraea composti</name>
    <dbReference type="NCBI Taxonomy" id="2720023"/>
    <lineage>
        <taxon>Bacteria</taxon>
        <taxon>Bacillati</taxon>
        <taxon>Actinomycetota</taxon>
        <taxon>Actinomycetes</taxon>
        <taxon>Streptosporangiales</taxon>
        <taxon>Streptosporangiaceae</taxon>
        <taxon>Nonomuraea</taxon>
    </lineage>
</organism>
<evidence type="ECO:0000256" key="3">
    <source>
        <dbReference type="PROSITE-ProRule" id="PRU01248"/>
    </source>
</evidence>
<keyword evidence="7" id="KW-1185">Reference proteome</keyword>
<gene>
    <name evidence="6" type="ORF">HCN51_39195</name>
</gene>
<dbReference type="PROSITE" id="PS51898">
    <property type="entry name" value="TYR_RECOMBINASE"/>
    <property type="match status" value="1"/>
</dbReference>
<evidence type="ECO:0000256" key="2">
    <source>
        <dbReference type="ARBA" id="ARBA00023172"/>
    </source>
</evidence>
<keyword evidence="2" id="KW-0233">DNA recombination</keyword>
<evidence type="ECO:0000259" key="5">
    <source>
        <dbReference type="PROSITE" id="PS51900"/>
    </source>
</evidence>
<evidence type="ECO:0000256" key="1">
    <source>
        <dbReference type="ARBA" id="ARBA00023125"/>
    </source>
</evidence>
<dbReference type="SUPFAM" id="SSF56349">
    <property type="entry name" value="DNA breaking-rejoining enzymes"/>
    <property type="match status" value="2"/>
</dbReference>
<feature type="domain" description="Tyr recombinase" evidence="4">
    <location>
        <begin position="305"/>
        <end position="502"/>
    </location>
</feature>
<dbReference type="PANTHER" id="PTHR30349:SF91">
    <property type="entry name" value="INTA PROTEIN"/>
    <property type="match status" value="1"/>
</dbReference>
<dbReference type="InterPro" id="IPR013762">
    <property type="entry name" value="Integrase-like_cat_sf"/>
</dbReference>
<evidence type="ECO:0000259" key="4">
    <source>
        <dbReference type="PROSITE" id="PS51898"/>
    </source>
</evidence>
<dbReference type="CDD" id="cd01189">
    <property type="entry name" value="INT_ICEBs1_C_like"/>
    <property type="match status" value="1"/>
</dbReference>
<dbReference type="PANTHER" id="PTHR30349">
    <property type="entry name" value="PHAGE INTEGRASE-RELATED"/>
    <property type="match status" value="1"/>
</dbReference>
<dbReference type="InterPro" id="IPR010998">
    <property type="entry name" value="Integrase_recombinase_N"/>
</dbReference>
<dbReference type="InterPro" id="IPR050090">
    <property type="entry name" value="Tyrosine_recombinase_XerCD"/>
</dbReference>
<evidence type="ECO:0000313" key="6">
    <source>
        <dbReference type="EMBL" id="NJP95397.1"/>
    </source>
</evidence>
<dbReference type="PROSITE" id="PS51900">
    <property type="entry name" value="CB"/>
    <property type="match status" value="1"/>
</dbReference>
<comment type="caution">
    <text evidence="6">The sequence shown here is derived from an EMBL/GenBank/DDBJ whole genome shotgun (WGS) entry which is preliminary data.</text>
</comment>
<evidence type="ECO:0000313" key="7">
    <source>
        <dbReference type="Proteomes" id="UP000696294"/>
    </source>
</evidence>
<reference evidence="6 7" key="1">
    <citation type="submission" date="2020-03" db="EMBL/GenBank/DDBJ databases">
        <title>WGS of actinomycetes isolated from Thailand.</title>
        <authorList>
            <person name="Thawai C."/>
        </authorList>
    </citation>
    <scope>NUCLEOTIDE SEQUENCE [LARGE SCALE GENOMIC DNA]</scope>
    <source>
        <strain evidence="6 7">FMUSA5-5</strain>
    </source>
</reference>
<dbReference type="InterPro" id="IPR002104">
    <property type="entry name" value="Integrase_catalytic"/>
</dbReference>
<feature type="domain" description="Core-binding (CB)" evidence="5">
    <location>
        <begin position="131"/>
        <end position="235"/>
    </location>
</feature>
<protein>
    <submittedName>
        <fullName evidence="6">Site-specific integrase</fullName>
    </submittedName>
</protein>
<proteinExistence type="predicted"/>
<dbReference type="EMBL" id="JAATEP010000038">
    <property type="protein sequence ID" value="NJP95397.1"/>
    <property type="molecule type" value="Genomic_DNA"/>
</dbReference>
<dbReference type="RefSeq" id="WP_168017107.1">
    <property type="nucleotide sequence ID" value="NZ_JAATEP010000038.1"/>
</dbReference>
<dbReference type="InterPro" id="IPR044068">
    <property type="entry name" value="CB"/>
</dbReference>
<dbReference type="Proteomes" id="UP000696294">
    <property type="component" value="Unassembled WGS sequence"/>
</dbReference>
<dbReference type="InterPro" id="IPR011010">
    <property type="entry name" value="DNA_brk_join_enz"/>
</dbReference>
<dbReference type="Gene3D" id="1.10.443.10">
    <property type="entry name" value="Intergrase catalytic core"/>
    <property type="match status" value="1"/>
</dbReference>